<evidence type="ECO:0000256" key="5">
    <source>
        <dbReference type="ARBA" id="ARBA00034496"/>
    </source>
</evidence>
<gene>
    <name evidence="6" type="ORF">AQPE_0062</name>
</gene>
<sequence>MDFSINQYEFGQRPSVTIPTPEFLEKLTEQGIRKMVSDHYDLLSQSEIKHLFPRIEEALDKAKQRSSDFFIQICGGHPYFNENRGKPMLARRHATFAITAEARIVWLQCYQQVLSKLELPDEIVQSFWNYLNVFSFWMVNTKSE</sequence>
<keyword evidence="1" id="KW-0813">Transport</keyword>
<dbReference type="GO" id="GO:0005344">
    <property type="term" value="F:oxygen carrier activity"/>
    <property type="evidence" value="ECO:0007669"/>
    <property type="project" value="InterPro"/>
</dbReference>
<dbReference type="InterPro" id="IPR009050">
    <property type="entry name" value="Globin-like_sf"/>
</dbReference>
<dbReference type="Gene3D" id="1.10.490.10">
    <property type="entry name" value="Globins"/>
    <property type="match status" value="1"/>
</dbReference>
<protein>
    <submittedName>
        <fullName evidence="6">Hemoglobin-like protein HbO</fullName>
    </submittedName>
</protein>
<dbReference type="Pfam" id="PF01152">
    <property type="entry name" value="Bac_globin"/>
    <property type="match status" value="1"/>
</dbReference>
<proteinExistence type="inferred from homology"/>
<dbReference type="InterPro" id="IPR044203">
    <property type="entry name" value="GlbO/GLB3-like"/>
</dbReference>
<accession>A0A5K7S348</accession>
<dbReference type="GO" id="GO:0019825">
    <property type="term" value="F:oxygen binding"/>
    <property type="evidence" value="ECO:0007669"/>
    <property type="project" value="InterPro"/>
</dbReference>
<evidence type="ECO:0000313" key="7">
    <source>
        <dbReference type="Proteomes" id="UP001193389"/>
    </source>
</evidence>
<name>A0A5K7S348_9BACT</name>
<dbReference type="InterPro" id="IPR001486">
    <property type="entry name" value="Hemoglobin_trunc"/>
</dbReference>
<dbReference type="CDD" id="cd14774">
    <property type="entry name" value="TrHb2_HGbIV-like_O"/>
    <property type="match status" value="1"/>
</dbReference>
<dbReference type="Proteomes" id="UP001193389">
    <property type="component" value="Chromosome"/>
</dbReference>
<dbReference type="SUPFAM" id="SSF46458">
    <property type="entry name" value="Globin-like"/>
    <property type="match status" value="1"/>
</dbReference>
<dbReference type="PANTHER" id="PTHR47366:SF1">
    <property type="entry name" value="TWO-ON-TWO HEMOGLOBIN-3"/>
    <property type="match status" value="1"/>
</dbReference>
<dbReference type="InterPro" id="IPR012292">
    <property type="entry name" value="Globin/Proto"/>
</dbReference>
<evidence type="ECO:0000256" key="3">
    <source>
        <dbReference type="ARBA" id="ARBA00022723"/>
    </source>
</evidence>
<evidence type="ECO:0000256" key="1">
    <source>
        <dbReference type="ARBA" id="ARBA00022448"/>
    </source>
</evidence>
<dbReference type="GO" id="GO:0020037">
    <property type="term" value="F:heme binding"/>
    <property type="evidence" value="ECO:0007669"/>
    <property type="project" value="InterPro"/>
</dbReference>
<dbReference type="PANTHER" id="PTHR47366">
    <property type="entry name" value="TWO-ON-TWO HEMOGLOBIN-3"/>
    <property type="match status" value="1"/>
</dbReference>
<dbReference type="KEGG" id="anf:AQPE_0062"/>
<keyword evidence="7" id="KW-1185">Reference proteome</keyword>
<organism evidence="6 7">
    <name type="scientific">Aquipluma nitroreducens</name>
    <dbReference type="NCBI Taxonomy" id="2010828"/>
    <lineage>
        <taxon>Bacteria</taxon>
        <taxon>Pseudomonadati</taxon>
        <taxon>Bacteroidota</taxon>
        <taxon>Bacteroidia</taxon>
        <taxon>Marinilabiliales</taxon>
        <taxon>Prolixibacteraceae</taxon>
        <taxon>Aquipluma</taxon>
    </lineage>
</organism>
<keyword evidence="4" id="KW-0408">Iron</keyword>
<dbReference type="RefSeq" id="WP_318349043.1">
    <property type="nucleotide sequence ID" value="NZ_AP018694.1"/>
</dbReference>
<evidence type="ECO:0000313" key="6">
    <source>
        <dbReference type="EMBL" id="BBE15926.1"/>
    </source>
</evidence>
<evidence type="ECO:0000256" key="4">
    <source>
        <dbReference type="ARBA" id="ARBA00023004"/>
    </source>
</evidence>
<comment type="similarity">
    <text evidence="5">Belongs to the truncated hemoglobin family. Group II subfamily.</text>
</comment>
<dbReference type="GO" id="GO:0046872">
    <property type="term" value="F:metal ion binding"/>
    <property type="evidence" value="ECO:0007669"/>
    <property type="project" value="UniProtKB-KW"/>
</dbReference>
<evidence type="ECO:0000256" key="2">
    <source>
        <dbReference type="ARBA" id="ARBA00022617"/>
    </source>
</evidence>
<keyword evidence="3" id="KW-0479">Metal-binding</keyword>
<keyword evidence="2" id="KW-0349">Heme</keyword>
<dbReference type="EMBL" id="AP018694">
    <property type="protein sequence ID" value="BBE15926.1"/>
    <property type="molecule type" value="Genomic_DNA"/>
</dbReference>
<dbReference type="AlphaFoldDB" id="A0A5K7S348"/>
<reference evidence="6" key="1">
    <citation type="journal article" date="2020" name="Int. J. Syst. Evol. Microbiol.">
        <title>Aquipluma nitroreducens gen. nov. sp. nov., a novel facultatively anaerobic bacterium isolated from a freshwater lake.</title>
        <authorList>
            <person name="Watanabe M."/>
            <person name="Kojima H."/>
            <person name="Fukui M."/>
        </authorList>
    </citation>
    <scope>NUCLEOTIDE SEQUENCE</scope>
    <source>
        <strain evidence="6">MeG22</strain>
    </source>
</reference>